<reference evidence="1 2" key="1">
    <citation type="submission" date="2014-04" db="EMBL/GenBank/DDBJ databases">
        <title>The Genome Sequence of Mycobacterium tuberculosis TKK-01-0051.</title>
        <authorList>
            <consortium name="The Broad Institute Genomics Platform"/>
            <consortium name="The Broad Institute Genome Sequencing Center for Infectious Disease"/>
            <person name="Earl A.M."/>
            <person name="Cohen K."/>
            <person name="Pym A."/>
            <person name="Bishai W."/>
            <person name="Maharaj K."/>
            <person name="Desjardins C."/>
            <person name="Abeel T."/>
            <person name="Young S."/>
            <person name="Zeng Q."/>
            <person name="Gargeya S."/>
            <person name="Abouelleil A."/>
            <person name="Alvarado L."/>
            <person name="Chapman S.B."/>
            <person name="Gainer-Dewar J."/>
            <person name="Goldberg J."/>
            <person name="Griggs A."/>
            <person name="Gujja S."/>
            <person name="Hansen M."/>
            <person name="Howarth C."/>
            <person name="Imamovic A."/>
            <person name="Larimer J."/>
            <person name="Murphy C."/>
            <person name="Naylor J."/>
            <person name="Pearson M."/>
            <person name="Poon T.W."/>
            <person name="Priest M."/>
            <person name="Roberts A."/>
            <person name="Saif S."/>
            <person name="Shea T."/>
            <person name="Sykes S."/>
            <person name="Wortman J."/>
            <person name="Nusbaum C."/>
            <person name="Birren B."/>
        </authorList>
    </citation>
    <scope>NUCLEOTIDE SEQUENCE [LARGE SCALE GENOMIC DNA]</scope>
    <source>
        <strain evidence="1 2">TKK-01-0051</strain>
    </source>
</reference>
<organism evidence="1 2">
    <name type="scientific">Mycobacterium [tuberculosis] TKK-01-0051</name>
    <dbReference type="NCBI Taxonomy" id="1324261"/>
    <lineage>
        <taxon>Bacteria</taxon>
        <taxon>Bacillati</taxon>
        <taxon>Actinomycetota</taxon>
        <taxon>Actinomycetes</taxon>
        <taxon>Mycobacteriales</taxon>
        <taxon>Mycobacteriaceae</taxon>
        <taxon>Mycobacterium</taxon>
        <taxon>Mycobacterium avium complex (MAC)</taxon>
    </lineage>
</organism>
<keyword evidence="2" id="KW-1185">Reference proteome</keyword>
<name>A0A051UJD9_9MYCO</name>
<gene>
    <name evidence="1" type="ORF">K875_00044</name>
</gene>
<accession>A0A051UJD9</accession>
<proteinExistence type="predicted"/>
<dbReference type="EMBL" id="JLXW01000001">
    <property type="protein sequence ID" value="KBZ69329.1"/>
    <property type="molecule type" value="Genomic_DNA"/>
</dbReference>
<protein>
    <submittedName>
        <fullName evidence="1">Uncharacterized protein</fullName>
    </submittedName>
</protein>
<dbReference type="RefSeq" id="WP_044482908.1">
    <property type="nucleotide sequence ID" value="NZ_KK328284.1"/>
</dbReference>
<dbReference type="AlphaFoldDB" id="A0A051UJD9"/>
<dbReference type="Proteomes" id="UP000025947">
    <property type="component" value="Unassembled WGS sequence"/>
</dbReference>
<evidence type="ECO:0000313" key="1">
    <source>
        <dbReference type="EMBL" id="KBZ69329.1"/>
    </source>
</evidence>
<comment type="caution">
    <text evidence="1">The sequence shown here is derived from an EMBL/GenBank/DDBJ whole genome shotgun (WGS) entry which is preliminary data.</text>
</comment>
<sequence length="95" mass="10526">MHKLVGEGDRDEEIGVGLSITVGPLENDRSLSAHMITPGGLAQLFRIGKSEGNVETCTVPFWFGCRVWHQRRLVHPGRTHIATVFSDPQPHDRLG</sequence>
<dbReference type="PATRIC" id="fig|1324261.3.peg.45"/>
<dbReference type="HOGENOM" id="CLU_2369863_0_0_11"/>
<evidence type="ECO:0000313" key="2">
    <source>
        <dbReference type="Proteomes" id="UP000025947"/>
    </source>
</evidence>